<dbReference type="WBParaSite" id="SSLN_0000067001-mRNA-1">
    <property type="protein sequence ID" value="SSLN_0000067001-mRNA-1"/>
    <property type="gene ID" value="SSLN_0000067001"/>
</dbReference>
<reference evidence="4" key="1">
    <citation type="submission" date="2016-06" db="UniProtKB">
        <authorList>
            <consortium name="WormBaseParasite"/>
        </authorList>
    </citation>
    <scope>IDENTIFICATION</scope>
</reference>
<name>A0A183S8U1_SCHSO</name>
<protein>
    <submittedName>
        <fullName evidence="2 4">Uncharacterized protein</fullName>
    </submittedName>
</protein>
<proteinExistence type="predicted"/>
<feature type="region of interest" description="Disordered" evidence="1">
    <location>
        <begin position="162"/>
        <end position="182"/>
    </location>
</feature>
<dbReference type="Proteomes" id="UP000275846">
    <property type="component" value="Unassembled WGS sequence"/>
</dbReference>
<keyword evidence="3" id="KW-1185">Reference proteome</keyword>
<evidence type="ECO:0000256" key="1">
    <source>
        <dbReference type="SAM" id="MobiDB-lite"/>
    </source>
</evidence>
<organism evidence="4">
    <name type="scientific">Schistocephalus solidus</name>
    <name type="common">Tapeworm</name>
    <dbReference type="NCBI Taxonomy" id="70667"/>
    <lineage>
        <taxon>Eukaryota</taxon>
        <taxon>Metazoa</taxon>
        <taxon>Spiralia</taxon>
        <taxon>Lophotrochozoa</taxon>
        <taxon>Platyhelminthes</taxon>
        <taxon>Cestoda</taxon>
        <taxon>Eucestoda</taxon>
        <taxon>Diphyllobothriidea</taxon>
        <taxon>Diphyllobothriidae</taxon>
        <taxon>Schistocephalus</taxon>
    </lineage>
</organism>
<evidence type="ECO:0000313" key="2">
    <source>
        <dbReference type="EMBL" id="VDL85948.1"/>
    </source>
</evidence>
<feature type="compositionally biased region" description="Low complexity" evidence="1">
    <location>
        <begin position="162"/>
        <end position="171"/>
    </location>
</feature>
<evidence type="ECO:0000313" key="3">
    <source>
        <dbReference type="Proteomes" id="UP000275846"/>
    </source>
</evidence>
<accession>A0A183S8U1</accession>
<gene>
    <name evidence="2" type="ORF">SSLN_LOCUS639</name>
</gene>
<dbReference type="EMBL" id="UYSU01000542">
    <property type="protein sequence ID" value="VDL85948.1"/>
    <property type="molecule type" value="Genomic_DNA"/>
</dbReference>
<sequence>MTTARSHTLEDIADAVVGRALVRQPTSSNPSCDSYVQTKLSSQLASHLSPTELGQTVVAARVSPINLACCDIHATLCRVTVVNAPVAASSWYPTLTCGFSSWFFLAATPRATATTGGLNQVRVSGVMCVFTPAQPPPNSSPPPFALLSSSLLISFTLTSSPSPSLLTLQSPARSRKSPTARATCNHVGAQANRSFSH</sequence>
<dbReference type="AlphaFoldDB" id="A0A183S8U1"/>
<evidence type="ECO:0000313" key="4">
    <source>
        <dbReference type="WBParaSite" id="SSLN_0000067001-mRNA-1"/>
    </source>
</evidence>
<reference evidence="2 3" key="2">
    <citation type="submission" date="2018-11" db="EMBL/GenBank/DDBJ databases">
        <authorList>
            <consortium name="Pathogen Informatics"/>
        </authorList>
    </citation>
    <scope>NUCLEOTIDE SEQUENCE [LARGE SCALE GENOMIC DNA]</scope>
    <source>
        <strain evidence="2 3">NST_G2</strain>
    </source>
</reference>